<name>A0A4R1G311_9NOCA</name>
<dbReference type="GO" id="GO:0046872">
    <property type="term" value="F:metal ion binding"/>
    <property type="evidence" value="ECO:0007669"/>
    <property type="project" value="UniProtKB-KW"/>
</dbReference>
<dbReference type="Proteomes" id="UP000294856">
    <property type="component" value="Unassembled WGS sequence"/>
</dbReference>
<feature type="domain" description="RNase H type-1" evidence="12">
    <location>
        <begin position="1"/>
        <end position="139"/>
    </location>
</feature>
<sequence length="229" mass="24167">MIIVSTDGSCLRNPGGAIGWAWVNHSGPADSGGAASGTNQIAELRGILEAILAHPGTEPMLIESDSQYAIKCASEWITSWRRNGWRTSTGGAVKNVEIIKQIDRAITDREGPVRFRWVRGHVGNYFNEQADKLAGEAARAIREGTLAPTPPAAKNPVLGRLDSGLTRGRDEGVPAGREESRLRGREPAAPAAKNTVRGREPAAPAAKNTVSTGKSVAVDAPTAGTLTLF</sequence>
<feature type="region of interest" description="Disordered" evidence="11">
    <location>
        <begin position="145"/>
        <end position="214"/>
    </location>
</feature>
<dbReference type="GO" id="GO:0003676">
    <property type="term" value="F:nucleic acid binding"/>
    <property type="evidence" value="ECO:0007669"/>
    <property type="project" value="InterPro"/>
</dbReference>
<evidence type="ECO:0000256" key="6">
    <source>
        <dbReference type="ARBA" id="ARBA00022722"/>
    </source>
</evidence>
<evidence type="ECO:0000256" key="3">
    <source>
        <dbReference type="ARBA" id="ARBA00005300"/>
    </source>
</evidence>
<dbReference type="AlphaFoldDB" id="A0A4R1G311"/>
<evidence type="ECO:0000256" key="2">
    <source>
        <dbReference type="ARBA" id="ARBA00001946"/>
    </source>
</evidence>
<proteinExistence type="inferred from homology"/>
<keyword evidence="14" id="KW-1185">Reference proteome</keyword>
<keyword evidence="9" id="KW-0378">Hydrolase</keyword>
<keyword evidence="8" id="KW-0255">Endonuclease</keyword>
<evidence type="ECO:0000256" key="8">
    <source>
        <dbReference type="ARBA" id="ARBA00022759"/>
    </source>
</evidence>
<dbReference type="InterPro" id="IPR012337">
    <property type="entry name" value="RNaseH-like_sf"/>
</dbReference>
<dbReference type="EMBL" id="SMFR01000001">
    <property type="protein sequence ID" value="TCK00743.1"/>
    <property type="molecule type" value="Genomic_DNA"/>
</dbReference>
<dbReference type="Pfam" id="PF00075">
    <property type="entry name" value="RNase_H"/>
    <property type="match status" value="1"/>
</dbReference>
<evidence type="ECO:0000256" key="7">
    <source>
        <dbReference type="ARBA" id="ARBA00022723"/>
    </source>
</evidence>
<dbReference type="InterPro" id="IPR002156">
    <property type="entry name" value="RNaseH_domain"/>
</dbReference>
<evidence type="ECO:0000256" key="5">
    <source>
        <dbReference type="ARBA" id="ARBA00012180"/>
    </source>
</evidence>
<dbReference type="STRING" id="1210063.GCA_001612665_06582"/>
<evidence type="ECO:0000256" key="1">
    <source>
        <dbReference type="ARBA" id="ARBA00000077"/>
    </source>
</evidence>
<evidence type="ECO:0000256" key="4">
    <source>
        <dbReference type="ARBA" id="ARBA00011245"/>
    </source>
</evidence>
<dbReference type="PANTHER" id="PTHR10642:SF26">
    <property type="entry name" value="RIBONUCLEASE H1"/>
    <property type="match status" value="1"/>
</dbReference>
<comment type="cofactor">
    <cofactor evidence="2">
        <name>Mg(2+)</name>
        <dbReference type="ChEBI" id="CHEBI:18420"/>
    </cofactor>
</comment>
<evidence type="ECO:0000256" key="10">
    <source>
        <dbReference type="ARBA" id="ARBA00022842"/>
    </source>
</evidence>
<dbReference type="RefSeq" id="WP_371856047.1">
    <property type="nucleotide sequence ID" value="NZ_SMFR01000001.1"/>
</dbReference>
<comment type="subunit">
    <text evidence="4">Monomer.</text>
</comment>
<comment type="catalytic activity">
    <reaction evidence="1">
        <text>Endonucleolytic cleavage to 5'-phosphomonoester.</text>
        <dbReference type="EC" id="3.1.26.4"/>
    </reaction>
</comment>
<comment type="caution">
    <text evidence="13">The sequence shown here is derived from an EMBL/GenBank/DDBJ whole genome shotgun (WGS) entry which is preliminary data.</text>
</comment>
<evidence type="ECO:0000259" key="12">
    <source>
        <dbReference type="PROSITE" id="PS50879"/>
    </source>
</evidence>
<feature type="compositionally biased region" description="Basic and acidic residues" evidence="11">
    <location>
        <begin position="167"/>
        <end position="186"/>
    </location>
</feature>
<dbReference type="EC" id="3.1.26.4" evidence="5"/>
<dbReference type="SUPFAM" id="SSF53098">
    <property type="entry name" value="Ribonuclease H-like"/>
    <property type="match status" value="1"/>
</dbReference>
<dbReference type="CDD" id="cd09278">
    <property type="entry name" value="RNase_HI_prokaryote_like"/>
    <property type="match status" value="1"/>
</dbReference>
<dbReference type="GO" id="GO:0004523">
    <property type="term" value="F:RNA-DNA hybrid ribonuclease activity"/>
    <property type="evidence" value="ECO:0007669"/>
    <property type="project" value="UniProtKB-EC"/>
</dbReference>
<dbReference type="Gene3D" id="3.30.420.10">
    <property type="entry name" value="Ribonuclease H-like superfamily/Ribonuclease H"/>
    <property type="match status" value="1"/>
</dbReference>
<keyword evidence="10" id="KW-0460">Magnesium</keyword>
<protein>
    <recommendedName>
        <fullName evidence="5">ribonuclease H</fullName>
        <ecNumber evidence="5">3.1.26.4</ecNumber>
    </recommendedName>
</protein>
<keyword evidence="7" id="KW-0479">Metal-binding</keyword>
<accession>A0A4R1G311</accession>
<dbReference type="GO" id="GO:0043137">
    <property type="term" value="P:DNA replication, removal of RNA primer"/>
    <property type="evidence" value="ECO:0007669"/>
    <property type="project" value="TreeGrafter"/>
</dbReference>
<evidence type="ECO:0000256" key="11">
    <source>
        <dbReference type="SAM" id="MobiDB-lite"/>
    </source>
</evidence>
<dbReference type="InterPro" id="IPR050092">
    <property type="entry name" value="RNase_H"/>
</dbReference>
<organism evidence="13 14">
    <name type="scientific">Nocardia alba</name>
    <dbReference type="NCBI Taxonomy" id="225051"/>
    <lineage>
        <taxon>Bacteria</taxon>
        <taxon>Bacillati</taxon>
        <taxon>Actinomycetota</taxon>
        <taxon>Actinomycetes</taxon>
        <taxon>Mycobacteriales</taxon>
        <taxon>Nocardiaceae</taxon>
        <taxon>Nocardia</taxon>
    </lineage>
</organism>
<dbReference type="InterPro" id="IPR036397">
    <property type="entry name" value="RNaseH_sf"/>
</dbReference>
<dbReference type="PROSITE" id="PS50879">
    <property type="entry name" value="RNASE_H_1"/>
    <property type="match status" value="1"/>
</dbReference>
<evidence type="ECO:0000313" key="13">
    <source>
        <dbReference type="EMBL" id="TCK00743.1"/>
    </source>
</evidence>
<gene>
    <name evidence="13" type="ORF">DFR71_1752</name>
</gene>
<reference evidence="13 14" key="1">
    <citation type="submission" date="2019-03" db="EMBL/GenBank/DDBJ databases">
        <title>Genomic Encyclopedia of Type Strains, Phase IV (KMG-IV): sequencing the most valuable type-strain genomes for metagenomic binning, comparative biology and taxonomic classification.</title>
        <authorList>
            <person name="Goeker M."/>
        </authorList>
    </citation>
    <scope>NUCLEOTIDE SEQUENCE [LARGE SCALE GENOMIC DNA]</scope>
    <source>
        <strain evidence="13 14">DSM 44684</strain>
    </source>
</reference>
<comment type="similarity">
    <text evidence="3">Belongs to the RNase H family.</text>
</comment>
<evidence type="ECO:0000313" key="14">
    <source>
        <dbReference type="Proteomes" id="UP000294856"/>
    </source>
</evidence>
<dbReference type="PANTHER" id="PTHR10642">
    <property type="entry name" value="RIBONUCLEASE H1"/>
    <property type="match status" value="1"/>
</dbReference>
<evidence type="ECO:0000256" key="9">
    <source>
        <dbReference type="ARBA" id="ARBA00022801"/>
    </source>
</evidence>
<dbReference type="InterPro" id="IPR022892">
    <property type="entry name" value="RNaseHI"/>
</dbReference>
<keyword evidence="6" id="KW-0540">Nuclease</keyword>